<protein>
    <submittedName>
        <fullName evidence="2">Uncharacterized protein</fullName>
    </submittedName>
</protein>
<evidence type="ECO:0000256" key="1">
    <source>
        <dbReference type="SAM" id="MobiDB-lite"/>
    </source>
</evidence>
<name>A0A3G4ZYG0_9VIRU</name>
<feature type="region of interest" description="Disordered" evidence="1">
    <location>
        <begin position="53"/>
        <end position="78"/>
    </location>
</feature>
<feature type="region of interest" description="Disordered" evidence="1">
    <location>
        <begin position="225"/>
        <end position="252"/>
    </location>
</feature>
<accession>A0A3G4ZYG0</accession>
<dbReference type="EMBL" id="MK072132">
    <property type="protein sequence ID" value="AYV79041.1"/>
    <property type="molecule type" value="Genomic_DNA"/>
</dbReference>
<reference evidence="2" key="1">
    <citation type="submission" date="2018-10" db="EMBL/GenBank/DDBJ databases">
        <title>Hidden diversity of soil giant viruses.</title>
        <authorList>
            <person name="Schulz F."/>
            <person name="Alteio L."/>
            <person name="Goudeau D."/>
            <person name="Ryan E.M."/>
            <person name="Malmstrom R.R."/>
            <person name="Blanchard J."/>
            <person name="Woyke T."/>
        </authorList>
    </citation>
    <scope>NUCLEOTIDE SEQUENCE</scope>
    <source>
        <strain evidence="2">FNV1</strain>
    </source>
</reference>
<proteinExistence type="predicted"/>
<evidence type="ECO:0000313" key="2">
    <source>
        <dbReference type="EMBL" id="AYV79041.1"/>
    </source>
</evidence>
<gene>
    <name evidence="2" type="ORF">Faunusvirus1_61</name>
</gene>
<sequence length="293" mass="31788">MSVSQSVSLCACVECGKPNSAGTNSFTGKPFRHCGQDCATSRCGHASAVTAKNNRLAKTDSRPARTSRPPRHGDVKNVDMKDMKKDSEPMTALQLDKAVSNGSVRAIKNPLKYLKTLSDYAEKRGTDIRAGKKVGAPDPTILNMLKNPETETIAKMTSDYAKELRHEMKLVSSEKDSASVKTLPKCLCNGCDQKRTFGRNMRTGKNFVHCGIDCASGRCGHNAGGESVAESEESTEKVHVDTPHPVSEKSRNPSQCACPTCPNPRSSIKHPKFGTTFKHCSADCANKRCVHEM</sequence>
<organism evidence="2">
    <name type="scientific">Faunusvirus sp</name>
    <dbReference type="NCBI Taxonomy" id="2487766"/>
    <lineage>
        <taxon>Viruses</taxon>
        <taxon>Varidnaviria</taxon>
        <taxon>Bamfordvirae</taxon>
        <taxon>Nucleocytoviricota</taxon>
        <taxon>Megaviricetes</taxon>
        <taxon>Imitervirales</taxon>
        <taxon>Mimiviridae</taxon>
    </lineage>
</organism>
<feature type="compositionally biased region" description="Basic and acidic residues" evidence="1">
    <location>
        <begin position="234"/>
        <end position="251"/>
    </location>
</feature>